<dbReference type="EMBL" id="KZ819689">
    <property type="protein sequence ID" value="PWN54269.1"/>
    <property type="molecule type" value="Genomic_DNA"/>
</dbReference>
<evidence type="ECO:0000313" key="1">
    <source>
        <dbReference type="EMBL" id="PWN54269.1"/>
    </source>
</evidence>
<dbReference type="Proteomes" id="UP000245626">
    <property type="component" value="Unassembled WGS sequence"/>
</dbReference>
<accession>A0ACD0P888</accession>
<sequence length="1875" mass="202777">MPISSAAKLATHIWRGAAQSAASAAHNSANTFRNAFQGGAQGSSGGSTAGWAQGLSSSGSTAGAGTGGAKFHAGRGAQFSYQNSSRALSQANATSSNDASSSRNDEEEERRRKVAAEGRYRRTRRSSLSSMNPGDRPITLLPSNLTGNQMQARFRHAFSANRGQMLITSSAHECVDSTETSVSDREGSGPRLRRRNSTLSLSAEPAKEATVEASSSLPAASEVAEGGSSASESKSRPSAHDTIYKELSAATARKDLVKVKSKVAAYRSLPKSELSTAGFNAVMEALLAIRTFGQPIVEITDAYTEMVKVGLAPNSRTFSVLVRALCARDDEIQQLLEDTENRPVSRGKSAPSASTMKAFRNEKNFDHALQLAGVAHTSKQWFTDVGPYNALLRSCAHRGDVDKAIGILDLLERSDFSNSNSETFRLLVKTFARDPKKEDDETPAQHSARRLAACSQVFEEFQEASKGSDWDSKADVKVWNEMIKAHFSLGDTAGAVALFEQMLNVPEGSDAPKVTDYTMSAMILGFLQDSDPKTAVAWVEKIATANVNGQKTLPMPLPYALESLTVALLDKADDIDALISVCDLHVRQTVQMKVEFKATTLHAVVLSCIKAASTAPSAEADKYLDKAMYFVEQVFGSYMDRDEGIPPRIELKMSSMLRDLCNCLVSRGRIVDAASMLTYTPALLARGDGGENQPNDRTKAIVRANMSEAACAITGVSSETGHLFRPEDLKTSASLHLFAQAEYVNCALGSAAALHPKFRLHLPVLYRLARKELDGDFSKLPITMRGWNNILDGFCQEEEYERPVDLEALQSDGIIMMLKDFRKTHGYSVSLNTIRCRDLVDKRYSWDGLAVINEYLDEPVTKASDFLERTVAAPSTPESTAADSAGVTESTAATSPTTPEFVSPLFRQDLPLPSSLQSGAYTFAPVQVVDTDLGKAIAAKSSLASNNFASEAYAKVLEEAKIGTFPSPDGLAALLPALGRARDVERLHEVYSMSQHVLHSLVGDPKWQTGAWFAIEDAMIQGLSHAGQSEAASLHRHRMIAAGRPPSATAYASLIATIRDTTDDATIAEELFDESQRLGVRPHAYLFNTVISKLSRARKAERALQLFEEMTNNFRIRPTSVTFGAVINACTRIGDEENAARFFQMMERSRDFRPRVPPYNTMMQFFIQSVPDREKALVYYHKMRAAKVAPSAHTYKLLLDLHGSIEPVMPQMMEDVFGRLVKDPNVAVQGTHWASLINCYGCLLHDLDKAIEIFESIATHPSSQRNGQPARLPDAIAFEALLAVFVAHHRTDLIRAHVEKMKGSGIALTAYVANLLIRGYSMDGPEGLAEARQIFEAMSDPPAGVAAAGNHPPRAHGAGAPVPPVDDCEAQPAVSPATFSGDSAFASVNREPSTYEAMIRAELGQGNKARALDLVARMEMRAFPPALIIRARSLIQDDSPMTDGQIDGNMTSRTSFTRSPSLIHRNANPLSPPVVPSTTVAASASATSLGGVRHASTTTAGRTSGSTNPAPGPPKPNSPFTIFDRAAKTAQKDRAATRVALDVDGDGKLIVGDEGTRGESSRVTDYVRKAMAENLADRVRDIKRKFPTIVELGAGAGYLRHFLDHEGTGTERIIMCDTSKDALNRDRHLDSETPLKLERMVIDEEALPFEENSLDCVVVTGGLHWTNDLPGVLIQIRKALKPDGVFIAGLCGGDTLFELRTSLQLAEQEREGGISPRVSPMADTRDMASLLSRAGFTIPTVDVDEISVAYPSMYELIHDLRDMGESNAVINRRTHLKRDTLLSAGAIYQAMHGNDEEGVESVPATFACIYLIGWKPDPSQVKPLARGSASHSMKDALEGGGGVAPANGGEEAVANEKEQLSQLLGQLGHGDKGKK</sequence>
<protein>
    <submittedName>
        <fullName evidence="1">Uncharacterized protein</fullName>
    </submittedName>
</protein>
<organism evidence="1 2">
    <name type="scientific">Violaceomyces palustris</name>
    <dbReference type="NCBI Taxonomy" id="1673888"/>
    <lineage>
        <taxon>Eukaryota</taxon>
        <taxon>Fungi</taxon>
        <taxon>Dikarya</taxon>
        <taxon>Basidiomycota</taxon>
        <taxon>Ustilaginomycotina</taxon>
        <taxon>Ustilaginomycetes</taxon>
        <taxon>Violaceomycetales</taxon>
        <taxon>Violaceomycetaceae</taxon>
        <taxon>Violaceomyces</taxon>
    </lineage>
</organism>
<evidence type="ECO:0000313" key="2">
    <source>
        <dbReference type="Proteomes" id="UP000245626"/>
    </source>
</evidence>
<proteinExistence type="predicted"/>
<keyword evidence="2" id="KW-1185">Reference proteome</keyword>
<reference evidence="1 2" key="1">
    <citation type="journal article" date="2018" name="Mol. Biol. Evol.">
        <title>Broad Genomic Sampling Reveals a Smut Pathogenic Ancestry of the Fungal Clade Ustilaginomycotina.</title>
        <authorList>
            <person name="Kijpornyongpan T."/>
            <person name="Mondo S.J."/>
            <person name="Barry K."/>
            <person name="Sandor L."/>
            <person name="Lee J."/>
            <person name="Lipzen A."/>
            <person name="Pangilinan J."/>
            <person name="LaButti K."/>
            <person name="Hainaut M."/>
            <person name="Henrissat B."/>
            <person name="Grigoriev I.V."/>
            <person name="Spatafora J.W."/>
            <person name="Aime M.C."/>
        </authorList>
    </citation>
    <scope>NUCLEOTIDE SEQUENCE [LARGE SCALE GENOMIC DNA]</scope>
    <source>
        <strain evidence="1 2">SA 807</strain>
    </source>
</reference>
<name>A0ACD0P888_9BASI</name>
<gene>
    <name evidence="1" type="ORF">IE53DRAFT_365591</name>
</gene>